<feature type="region of interest" description="Disordered" evidence="1">
    <location>
        <begin position="32"/>
        <end position="56"/>
    </location>
</feature>
<organism evidence="2">
    <name type="scientific">Uncultured Desulfatiglans sp</name>
    <dbReference type="NCBI Taxonomy" id="1748965"/>
    <lineage>
        <taxon>Bacteria</taxon>
        <taxon>Pseudomonadati</taxon>
        <taxon>Thermodesulfobacteriota</taxon>
        <taxon>Desulfobacteria</taxon>
        <taxon>Desulfatiglandales</taxon>
        <taxon>Desulfatiglandaceae</taxon>
        <taxon>Desulfatiglans</taxon>
        <taxon>environmental samples</taxon>
    </lineage>
</organism>
<dbReference type="EMBL" id="UPXX01000013">
    <property type="protein sequence ID" value="VBB42644.1"/>
    <property type="molecule type" value="Genomic_DNA"/>
</dbReference>
<evidence type="ECO:0000313" key="2">
    <source>
        <dbReference type="EMBL" id="VBB42644.1"/>
    </source>
</evidence>
<name>A0A653A3Q6_UNCDX</name>
<evidence type="ECO:0000256" key="1">
    <source>
        <dbReference type="SAM" id="MobiDB-lite"/>
    </source>
</evidence>
<accession>A0A653A3Q6</accession>
<protein>
    <submittedName>
        <fullName evidence="2">Uncharacterized protein</fullName>
    </submittedName>
</protein>
<dbReference type="AlphaFoldDB" id="A0A653A3Q6"/>
<reference evidence="2" key="1">
    <citation type="submission" date="2018-07" db="EMBL/GenBank/DDBJ databases">
        <authorList>
            <consortium name="Genoscope - CEA"/>
            <person name="William W."/>
        </authorList>
    </citation>
    <scope>NUCLEOTIDE SEQUENCE</scope>
    <source>
        <strain evidence="2">IK1</strain>
    </source>
</reference>
<sequence>MISYDNVHAIPLSSVSPNSAREPATPAGATLKTHLKTTDPPSSPAFGHPPSLPAGPTPPVLEHPVVDMADMTLALLLLQDSLAKQTLETGRIMADHHRREMERRQAERVDKFNEWMEKLEEAKSKIQSAGFFGRLGMVLKSFFKGDFEDAGKKLEEAFKENPVTGGLFSATAIPLLIGGGPLGLVTAAALFAPEIMNDPAVQKAMVESYAKTFNMSREDAGKAIAIFTTTVGALWAVGSGSSPVVRGTIVGAFQGEAAYKKYDADTAQADAQEKEAALDQVKADQEFTQSLAETHLELMKTIIESLSRNLRTTMEIIQLEAETAQKVNQAIGAAKRI</sequence>
<proteinExistence type="predicted"/>
<gene>
    <name evidence="2" type="ORF">TRIP_B200784</name>
</gene>